<dbReference type="SUPFAM" id="SSF140931">
    <property type="entry name" value="Fic-like"/>
    <property type="match status" value="1"/>
</dbReference>
<evidence type="ECO:0000259" key="4">
    <source>
        <dbReference type="PROSITE" id="PS51459"/>
    </source>
</evidence>
<dbReference type="InterPro" id="IPR025758">
    <property type="entry name" value="Fic/DOC_N"/>
</dbReference>
<keyword evidence="6" id="KW-1185">Reference proteome</keyword>
<dbReference type="Pfam" id="PF13784">
    <property type="entry name" value="Fic_N"/>
    <property type="match status" value="1"/>
</dbReference>
<keyword evidence="1" id="KW-0067">ATP-binding</keyword>
<gene>
    <name evidence="5" type="ORF">C6I21_07290</name>
</gene>
<dbReference type="InterPro" id="IPR036597">
    <property type="entry name" value="Fido-like_dom_sf"/>
</dbReference>
<dbReference type="InterPro" id="IPR040198">
    <property type="entry name" value="Fido_containing"/>
</dbReference>
<dbReference type="PROSITE" id="PS51459">
    <property type="entry name" value="FIDO"/>
    <property type="match status" value="1"/>
</dbReference>
<dbReference type="AlphaFoldDB" id="A0A2P6MIN2"/>
<dbReference type="Gene3D" id="1.10.3290.10">
    <property type="entry name" value="Fido-like domain"/>
    <property type="match status" value="1"/>
</dbReference>
<accession>A0A2P6MIN2</accession>
<feature type="domain" description="Fido" evidence="4">
    <location>
        <begin position="110"/>
        <end position="271"/>
    </location>
</feature>
<evidence type="ECO:0000256" key="2">
    <source>
        <dbReference type="PIRSR" id="PIRSR640198-1"/>
    </source>
</evidence>
<feature type="binding site" evidence="3">
    <location>
        <begin position="207"/>
        <end position="214"/>
    </location>
    <ligand>
        <name>ATP</name>
        <dbReference type="ChEBI" id="CHEBI:30616"/>
    </ligand>
</feature>
<feature type="active site" evidence="2">
    <location>
        <position position="203"/>
    </location>
</feature>
<evidence type="ECO:0000256" key="3">
    <source>
        <dbReference type="PIRSR" id="PIRSR640198-2"/>
    </source>
</evidence>
<dbReference type="RefSeq" id="WP_105958776.1">
    <property type="nucleotide sequence ID" value="NZ_PVNS01000005.1"/>
</dbReference>
<dbReference type="Proteomes" id="UP000243650">
    <property type="component" value="Unassembled WGS sequence"/>
</dbReference>
<dbReference type="EMBL" id="PVNS01000005">
    <property type="protein sequence ID" value="PRO66093.1"/>
    <property type="molecule type" value="Genomic_DNA"/>
</dbReference>
<dbReference type="OrthoDB" id="9813719at2"/>
<feature type="binding site" evidence="1">
    <location>
        <begin position="208"/>
        <end position="214"/>
    </location>
    <ligand>
        <name>ATP</name>
        <dbReference type="ChEBI" id="CHEBI:30616"/>
    </ligand>
</feature>
<sequence>MKTPYDLPLLPIAFSAEEELGFYKKAADTAVKLERLRQKMHYSLVRESFIQLLTLKESVQSTRIEGTQVTFHEMLEDEIDHQEDWERIEVRNYRRALQAGMEAVQAGYPLSERLIRQMHAILMEGARGSTGAEGEYRRIQNFIGPTKHQKDASYVPPEPQRMGEYMSNLEQYINGHPYKKESDDPLHPLIKSALIHAQFESIHPFLDGNGRLGRILIVLYLMRTDVIASPAFFLSEELEKERFRYYALLNGVRAIGKSSPDWHSWIHFFLDAASRMADAQSGKLDRAEQLYQDGLTQLHTPSAKQVWKVMMMYPVSTIKQAAETAGMPLPTVRRAFQELVQQQLVFSDDRKRNKKFFQYDLIRIIGD</sequence>
<dbReference type="PIRSF" id="PIRSF038925">
    <property type="entry name" value="AMP-prot_trans"/>
    <property type="match status" value="1"/>
</dbReference>
<organism evidence="5 6">
    <name type="scientific">Alkalicoccus urumqiensis</name>
    <name type="common">Bacillus urumqiensis</name>
    <dbReference type="NCBI Taxonomy" id="1548213"/>
    <lineage>
        <taxon>Bacteria</taxon>
        <taxon>Bacillati</taxon>
        <taxon>Bacillota</taxon>
        <taxon>Bacilli</taxon>
        <taxon>Bacillales</taxon>
        <taxon>Bacillaceae</taxon>
        <taxon>Alkalicoccus</taxon>
    </lineage>
</organism>
<dbReference type="Pfam" id="PF02661">
    <property type="entry name" value="Fic"/>
    <property type="match status" value="1"/>
</dbReference>
<keyword evidence="1" id="KW-0547">Nucleotide-binding</keyword>
<feature type="binding site" evidence="1">
    <location>
        <position position="203"/>
    </location>
    <ligand>
        <name>ATP</name>
        <dbReference type="ChEBI" id="CHEBI:30616"/>
    </ligand>
</feature>
<dbReference type="PANTHER" id="PTHR13504">
    <property type="entry name" value="FIDO DOMAIN-CONTAINING PROTEIN DDB_G0283145"/>
    <property type="match status" value="1"/>
</dbReference>
<evidence type="ECO:0000313" key="6">
    <source>
        <dbReference type="Proteomes" id="UP000243650"/>
    </source>
</evidence>
<proteinExistence type="predicted"/>
<protein>
    <submittedName>
        <fullName evidence="5">Fic family protein</fullName>
    </submittedName>
</protein>
<reference evidence="5 6" key="1">
    <citation type="submission" date="2018-03" db="EMBL/GenBank/DDBJ databases">
        <title>Bacillus urumqiensis sp. nov., a moderately haloalkaliphilic bacterium isolated from a salt lake.</title>
        <authorList>
            <person name="Zhao B."/>
            <person name="Liao Z."/>
        </authorList>
    </citation>
    <scope>NUCLEOTIDE SEQUENCE [LARGE SCALE GENOMIC DNA]</scope>
    <source>
        <strain evidence="5 6">BZ-SZ-XJ18</strain>
    </source>
</reference>
<comment type="caution">
    <text evidence="5">The sequence shown here is derived from an EMBL/GenBank/DDBJ whole genome shotgun (WGS) entry which is preliminary data.</text>
</comment>
<dbReference type="InterPro" id="IPR026287">
    <property type="entry name" value="SoFic-like"/>
</dbReference>
<feature type="binding site" evidence="1">
    <location>
        <position position="65"/>
    </location>
    <ligand>
        <name>ATP</name>
        <dbReference type="ChEBI" id="CHEBI:30616"/>
    </ligand>
</feature>
<name>A0A2P6MIN2_ALKUR</name>
<dbReference type="InterPro" id="IPR003812">
    <property type="entry name" value="Fido"/>
</dbReference>
<evidence type="ECO:0000313" key="5">
    <source>
        <dbReference type="EMBL" id="PRO66093.1"/>
    </source>
</evidence>
<dbReference type="PANTHER" id="PTHR13504:SF38">
    <property type="entry name" value="FIDO DOMAIN-CONTAINING PROTEIN"/>
    <property type="match status" value="1"/>
</dbReference>
<feature type="binding site" evidence="3">
    <location>
        <begin position="245"/>
        <end position="246"/>
    </location>
    <ligand>
        <name>ATP</name>
        <dbReference type="ChEBI" id="CHEBI:30616"/>
    </ligand>
</feature>
<feature type="binding site" evidence="1">
    <location>
        <position position="245"/>
    </location>
    <ligand>
        <name>ATP</name>
        <dbReference type="ChEBI" id="CHEBI:30616"/>
    </ligand>
</feature>
<dbReference type="GO" id="GO:0005524">
    <property type="term" value="F:ATP binding"/>
    <property type="evidence" value="ECO:0007669"/>
    <property type="project" value="UniProtKB-KW"/>
</dbReference>
<evidence type="ECO:0000256" key="1">
    <source>
        <dbReference type="PIRSR" id="PIRSR038925-1"/>
    </source>
</evidence>